<dbReference type="AlphaFoldDB" id="A0A6C8G6T0"/>
<proteinExistence type="predicted"/>
<accession>A0A6C8G6T0</accession>
<dbReference type="EMBL" id="AFYI01000002">
    <property type="protein sequence ID" value="EHB41281.1"/>
    <property type="molecule type" value="Genomic_DNA"/>
</dbReference>
<reference evidence="1 2" key="1">
    <citation type="submission" date="2011-09" db="EMBL/GenBank/DDBJ databases">
        <authorList>
            <person name="McClelland M."/>
            <person name="Clifton S."/>
            <person name="Porwollik S."/>
            <person name="Cheng P."/>
            <person name="Wollam A."/>
            <person name="Wang C."/>
            <person name="Pepin K."/>
            <person name="Bhonagiri V."/>
            <person name="Fulton R."/>
            <person name="Fulton L.F."/>
            <person name="Delehaunty K."/>
            <person name="Fronick C."/>
            <person name="O'Laughlin M."/>
            <person name="Godfrey J."/>
            <person name="Waligorski J."/>
            <person name="Appelbaum E."/>
            <person name="Farmer C."/>
            <person name="Strong C."/>
            <person name="Tomlinson C."/>
            <person name="Hou S."/>
            <person name="Minx P."/>
            <person name="Warren W."/>
            <person name="Wilson R.K."/>
        </authorList>
    </citation>
    <scope>NUCLEOTIDE SEQUENCE [LARGE SCALE GENOMIC DNA]</scope>
    <source>
        <strain evidence="2">SARB 27</strain>
    </source>
</reference>
<comment type="caution">
    <text evidence="1">The sequence shown here is derived from an EMBL/GenBank/DDBJ whole genome shotgun (WGS) entry which is preliminary data.</text>
</comment>
<organism evidence="1 2">
    <name type="scientific">Salmonella enterica subsp. enterica serovar Infantis str. SARB27</name>
    <dbReference type="NCBI Taxonomy" id="596155"/>
    <lineage>
        <taxon>Bacteria</taxon>
        <taxon>Pseudomonadati</taxon>
        <taxon>Pseudomonadota</taxon>
        <taxon>Gammaproteobacteria</taxon>
        <taxon>Enterobacterales</taxon>
        <taxon>Enterobacteriaceae</taxon>
        <taxon>Salmonella</taxon>
    </lineage>
</organism>
<dbReference type="Proteomes" id="UP000004564">
    <property type="component" value="Chromosome"/>
</dbReference>
<gene>
    <name evidence="1" type="ORF">SEENIN0B_01132</name>
</gene>
<sequence length="41" mass="4596">MNVLLTGCEIVTLQMMVILLLLMEKHFDTLTIKAVAGGRFM</sequence>
<evidence type="ECO:0000313" key="2">
    <source>
        <dbReference type="Proteomes" id="UP000004564"/>
    </source>
</evidence>
<evidence type="ECO:0000313" key="1">
    <source>
        <dbReference type="EMBL" id="EHB41281.1"/>
    </source>
</evidence>
<name>A0A6C8G6T0_SALIN</name>
<protein>
    <submittedName>
        <fullName evidence="1">Uncharacterized protein</fullName>
    </submittedName>
</protein>